<dbReference type="InterPro" id="IPR011009">
    <property type="entry name" value="Kinase-like_dom_sf"/>
</dbReference>
<keyword evidence="1" id="KW-0808">Transferase</keyword>
<dbReference type="GO" id="GO:0005524">
    <property type="term" value="F:ATP binding"/>
    <property type="evidence" value="ECO:0007669"/>
    <property type="project" value="UniProtKB-KW"/>
</dbReference>
<dbReference type="Pfam" id="PF07714">
    <property type="entry name" value="PK_Tyr_Ser-Thr"/>
    <property type="match status" value="1"/>
</dbReference>
<proteinExistence type="predicted"/>
<evidence type="ECO:0000256" key="1">
    <source>
        <dbReference type="ARBA" id="ARBA00022679"/>
    </source>
</evidence>
<evidence type="ECO:0000313" key="6">
    <source>
        <dbReference type="EMBL" id="KIM85676.1"/>
    </source>
</evidence>
<protein>
    <recommendedName>
        <fullName evidence="5">Protein kinase domain-containing protein</fullName>
    </recommendedName>
</protein>
<evidence type="ECO:0000256" key="3">
    <source>
        <dbReference type="ARBA" id="ARBA00022777"/>
    </source>
</evidence>
<evidence type="ECO:0000256" key="2">
    <source>
        <dbReference type="ARBA" id="ARBA00022741"/>
    </source>
</evidence>
<organism evidence="6 7">
    <name type="scientific">Piloderma croceum (strain F 1598)</name>
    <dbReference type="NCBI Taxonomy" id="765440"/>
    <lineage>
        <taxon>Eukaryota</taxon>
        <taxon>Fungi</taxon>
        <taxon>Dikarya</taxon>
        <taxon>Basidiomycota</taxon>
        <taxon>Agaricomycotina</taxon>
        <taxon>Agaricomycetes</taxon>
        <taxon>Agaricomycetidae</taxon>
        <taxon>Atheliales</taxon>
        <taxon>Atheliaceae</taxon>
        <taxon>Piloderma</taxon>
    </lineage>
</organism>
<reference evidence="6 7" key="1">
    <citation type="submission" date="2014-04" db="EMBL/GenBank/DDBJ databases">
        <authorList>
            <consortium name="DOE Joint Genome Institute"/>
            <person name="Kuo A."/>
            <person name="Tarkka M."/>
            <person name="Buscot F."/>
            <person name="Kohler A."/>
            <person name="Nagy L.G."/>
            <person name="Floudas D."/>
            <person name="Copeland A."/>
            <person name="Barry K.W."/>
            <person name="Cichocki N."/>
            <person name="Veneault-Fourrey C."/>
            <person name="LaButti K."/>
            <person name="Lindquist E.A."/>
            <person name="Lipzen A."/>
            <person name="Lundell T."/>
            <person name="Morin E."/>
            <person name="Murat C."/>
            <person name="Sun H."/>
            <person name="Tunlid A."/>
            <person name="Henrissat B."/>
            <person name="Grigoriev I.V."/>
            <person name="Hibbett D.S."/>
            <person name="Martin F."/>
            <person name="Nordberg H.P."/>
            <person name="Cantor M.N."/>
            <person name="Hua S.X."/>
        </authorList>
    </citation>
    <scope>NUCLEOTIDE SEQUENCE [LARGE SCALE GENOMIC DNA]</scope>
    <source>
        <strain evidence="6 7">F 1598</strain>
    </source>
</reference>
<accession>A0A0C3G4X3</accession>
<dbReference type="AlphaFoldDB" id="A0A0C3G4X3"/>
<sequence>MLQAVLRCDADRKAVLRLRDDDAERFLTLIHNAIDKQAFPFNDDGQRLRYSAHRLLAKLSENCGILPSILSIAGIENCSKEPVAGGGFADIFRASYRGEDVALKRLRDFQVHQQREIVHRRFCREAILWQDLKHPNVLPFYGIDLQTFLPRLSMVSPWMQHGTILKHITDIGGPLTANLDRYVCFFPNTHPILIHILEQLFEIAKGLHYLHSRNIVHGDLRGTNIFIDDQWHIRLADFGLAGFADATLGTNTSNNAGSIRWMAPELHNPEIFDLKELRRTMESDVYALACVALEIYTGNYPFADILRDGTVILKVMQGERPVRPSSATGRPISDELWCIIELCWQQAPSDRPNMPHVFESLETYQSGCSHPHGISV</sequence>
<dbReference type="HOGENOM" id="CLU_000288_7_18_1"/>
<dbReference type="EMBL" id="KN832984">
    <property type="protein sequence ID" value="KIM85676.1"/>
    <property type="molecule type" value="Genomic_DNA"/>
</dbReference>
<dbReference type="STRING" id="765440.A0A0C3G4X3"/>
<evidence type="ECO:0000256" key="4">
    <source>
        <dbReference type="ARBA" id="ARBA00022840"/>
    </source>
</evidence>
<dbReference type="Gene3D" id="1.10.510.10">
    <property type="entry name" value="Transferase(Phosphotransferase) domain 1"/>
    <property type="match status" value="1"/>
</dbReference>
<dbReference type="OrthoDB" id="4062651at2759"/>
<feature type="domain" description="Protein kinase" evidence="5">
    <location>
        <begin position="77"/>
        <end position="373"/>
    </location>
</feature>
<dbReference type="InParanoid" id="A0A0C3G4X3"/>
<dbReference type="Proteomes" id="UP000054166">
    <property type="component" value="Unassembled WGS sequence"/>
</dbReference>
<name>A0A0C3G4X3_PILCF</name>
<dbReference type="SMART" id="SM00220">
    <property type="entry name" value="S_TKc"/>
    <property type="match status" value="1"/>
</dbReference>
<dbReference type="InterPro" id="IPR051681">
    <property type="entry name" value="Ser/Thr_Kinases-Pseudokinases"/>
</dbReference>
<keyword evidence="7" id="KW-1185">Reference proteome</keyword>
<dbReference type="GO" id="GO:0004674">
    <property type="term" value="F:protein serine/threonine kinase activity"/>
    <property type="evidence" value="ECO:0007669"/>
    <property type="project" value="TreeGrafter"/>
</dbReference>
<dbReference type="PANTHER" id="PTHR44329:SF288">
    <property type="entry name" value="MITOGEN-ACTIVATED PROTEIN KINASE KINASE KINASE 20"/>
    <property type="match status" value="1"/>
</dbReference>
<dbReference type="PANTHER" id="PTHR44329">
    <property type="entry name" value="SERINE/THREONINE-PROTEIN KINASE TNNI3K-RELATED"/>
    <property type="match status" value="1"/>
</dbReference>
<dbReference type="PROSITE" id="PS50011">
    <property type="entry name" value="PROTEIN_KINASE_DOM"/>
    <property type="match status" value="1"/>
</dbReference>
<dbReference type="InterPro" id="IPR001245">
    <property type="entry name" value="Ser-Thr/Tyr_kinase_cat_dom"/>
</dbReference>
<evidence type="ECO:0000313" key="7">
    <source>
        <dbReference type="Proteomes" id="UP000054166"/>
    </source>
</evidence>
<keyword evidence="3" id="KW-0418">Kinase</keyword>
<dbReference type="PROSITE" id="PS00109">
    <property type="entry name" value="PROTEIN_KINASE_TYR"/>
    <property type="match status" value="1"/>
</dbReference>
<keyword evidence="4" id="KW-0067">ATP-binding</keyword>
<evidence type="ECO:0000259" key="5">
    <source>
        <dbReference type="PROSITE" id="PS50011"/>
    </source>
</evidence>
<gene>
    <name evidence="6" type="ORF">PILCRDRAFT_776723</name>
</gene>
<keyword evidence="2" id="KW-0547">Nucleotide-binding</keyword>
<dbReference type="SUPFAM" id="SSF56112">
    <property type="entry name" value="Protein kinase-like (PK-like)"/>
    <property type="match status" value="1"/>
</dbReference>
<reference evidence="7" key="2">
    <citation type="submission" date="2015-01" db="EMBL/GenBank/DDBJ databases">
        <title>Evolutionary Origins and Diversification of the Mycorrhizal Mutualists.</title>
        <authorList>
            <consortium name="DOE Joint Genome Institute"/>
            <consortium name="Mycorrhizal Genomics Consortium"/>
            <person name="Kohler A."/>
            <person name="Kuo A."/>
            <person name="Nagy L.G."/>
            <person name="Floudas D."/>
            <person name="Copeland A."/>
            <person name="Barry K.W."/>
            <person name="Cichocki N."/>
            <person name="Veneault-Fourrey C."/>
            <person name="LaButti K."/>
            <person name="Lindquist E.A."/>
            <person name="Lipzen A."/>
            <person name="Lundell T."/>
            <person name="Morin E."/>
            <person name="Murat C."/>
            <person name="Riley R."/>
            <person name="Ohm R."/>
            <person name="Sun H."/>
            <person name="Tunlid A."/>
            <person name="Henrissat B."/>
            <person name="Grigoriev I.V."/>
            <person name="Hibbett D.S."/>
            <person name="Martin F."/>
        </authorList>
    </citation>
    <scope>NUCLEOTIDE SEQUENCE [LARGE SCALE GENOMIC DNA]</scope>
    <source>
        <strain evidence="7">F 1598</strain>
    </source>
</reference>
<dbReference type="InterPro" id="IPR000719">
    <property type="entry name" value="Prot_kinase_dom"/>
</dbReference>
<dbReference type="InterPro" id="IPR008266">
    <property type="entry name" value="Tyr_kinase_AS"/>
</dbReference>